<keyword evidence="2" id="KW-0560">Oxidoreductase</keyword>
<dbReference type="KEGG" id="mka:MK0083"/>
<dbReference type="HOGENOM" id="CLU_058423_0_0_2"/>
<dbReference type="GO" id="GO:0044272">
    <property type="term" value="P:sulfur compound biosynthetic process"/>
    <property type="evidence" value="ECO:0007669"/>
    <property type="project" value="UniProtKB-ARBA"/>
</dbReference>
<dbReference type="InterPro" id="IPR029061">
    <property type="entry name" value="THDP-binding"/>
</dbReference>
<evidence type="ECO:0000259" key="3">
    <source>
        <dbReference type="Pfam" id="PF02775"/>
    </source>
</evidence>
<evidence type="ECO:0000313" key="5">
    <source>
        <dbReference type="Proteomes" id="UP000001826"/>
    </source>
</evidence>
<dbReference type="STRING" id="190192.MK0083"/>
<proteinExistence type="predicted"/>
<dbReference type="EnsemblBacteria" id="AAM01300">
    <property type="protein sequence ID" value="AAM01300"/>
    <property type="gene ID" value="MK0083"/>
</dbReference>
<dbReference type="AlphaFoldDB" id="Q8TZ56"/>
<dbReference type="CDD" id="cd03376">
    <property type="entry name" value="TPP_PFOR_porB_like"/>
    <property type="match status" value="1"/>
</dbReference>
<reference evidence="4 5" key="1">
    <citation type="journal article" date="2002" name="Proc. Natl. Acad. Sci. U.S.A.">
        <title>The complete genome of hyperthermophile Methanopyrus kandleri AV19 and monophyly of archaeal methanogens.</title>
        <authorList>
            <person name="Slesarev A.I."/>
            <person name="Mezhevaya K.V."/>
            <person name="Makarova K.S."/>
            <person name="Polushin N.N."/>
            <person name="Shcherbinina O.V."/>
            <person name="Shakhova V.V."/>
            <person name="Belova G.I."/>
            <person name="Aravind L."/>
            <person name="Natale D.A."/>
            <person name="Rogozin I.B."/>
            <person name="Tatusov R.L."/>
            <person name="Wolf Y.I."/>
            <person name="Stetter K.O."/>
            <person name="Malykh A.G."/>
            <person name="Koonin E.V."/>
            <person name="Kozyavkin S.A."/>
        </authorList>
    </citation>
    <scope>NUCLEOTIDE SEQUENCE [LARGE SCALE GENOMIC DNA]</scope>
    <source>
        <strain evidence="5">AV19 / DSM 6324 / JCM 9639 / NBRC 100938</strain>
    </source>
</reference>
<keyword evidence="5" id="KW-1185">Reference proteome</keyword>
<dbReference type="InterPro" id="IPR051479">
    <property type="entry name" value="PorB-like"/>
</dbReference>
<dbReference type="PaxDb" id="190192-MK0083"/>
<dbReference type="SUPFAM" id="SSF52518">
    <property type="entry name" value="Thiamin diphosphate-binding fold (THDP-binding)"/>
    <property type="match status" value="1"/>
</dbReference>
<evidence type="ECO:0000256" key="2">
    <source>
        <dbReference type="ARBA" id="ARBA00023002"/>
    </source>
</evidence>
<dbReference type="Gene3D" id="3.40.50.970">
    <property type="match status" value="2"/>
</dbReference>
<accession>Q8TZ56</accession>
<dbReference type="FunCoup" id="Q8TZ56">
    <property type="interactions" value="66"/>
</dbReference>
<sequence>MGNKRRVPIPEEELMAPGHRACAGCGSALCARLCMKALGKDTVVVMPTGCIEVVTTPYPETAWEVPWIHVAFENAAAVASGIERALKALGKEDVTVAVLAGDGGTVDIGFQALSGMIERGHNIVYICYDNEAYMNTGVQRSGATPYFAATTTTPPGKIWKGEMRPKKDIPKIIAAHGAPYVATACVSHPQDLIKKVKKAKEVEGPAYVHVLCPCPPGWGHDSSETIEIAKLAVETGMWVLYEIENGEFRITYRPKERKPVKEYLKRQKRFQHLSEDDIEKIQRMVDEQWKELEGKE</sequence>
<dbReference type="InParanoid" id="Q8TZ56"/>
<feature type="domain" description="Thiamine pyrophosphate enzyme TPP-binding" evidence="3">
    <location>
        <begin position="48"/>
        <end position="210"/>
    </location>
</feature>
<dbReference type="GO" id="GO:0030976">
    <property type="term" value="F:thiamine pyrophosphate binding"/>
    <property type="evidence" value="ECO:0007669"/>
    <property type="project" value="InterPro"/>
</dbReference>
<evidence type="ECO:0000256" key="1">
    <source>
        <dbReference type="ARBA" id="ARBA00011595"/>
    </source>
</evidence>
<keyword evidence="4" id="KW-0670">Pyruvate</keyword>
<dbReference type="EMBL" id="AE009439">
    <property type="protein sequence ID" value="AAM01300.1"/>
    <property type="molecule type" value="Genomic_DNA"/>
</dbReference>
<comment type="subunit">
    <text evidence="1">Heterotetramer of one alpha, one beta, one delta and one gamma chain.</text>
</comment>
<protein>
    <submittedName>
        <fullName evidence="4">Pyruvate:ferredoxin oxidoreductase, beta subunit</fullName>
    </submittedName>
</protein>
<dbReference type="PATRIC" id="fig|190192.8.peg.84"/>
<dbReference type="PANTHER" id="PTHR42897">
    <property type="entry name" value="PYRUVATE SYNTHASE SUBUNIT PORB"/>
    <property type="match status" value="1"/>
</dbReference>
<organism evidence="4 5">
    <name type="scientific">Methanopyrus kandleri (strain AV19 / DSM 6324 / JCM 9639 / NBRC 100938)</name>
    <dbReference type="NCBI Taxonomy" id="190192"/>
    <lineage>
        <taxon>Archaea</taxon>
        <taxon>Methanobacteriati</taxon>
        <taxon>Methanobacteriota</taxon>
        <taxon>Methanomada group</taxon>
        <taxon>Methanopyri</taxon>
        <taxon>Methanopyrales</taxon>
        <taxon>Methanopyraceae</taxon>
        <taxon>Methanopyrus</taxon>
    </lineage>
</organism>
<dbReference type="GO" id="GO:0006082">
    <property type="term" value="P:organic acid metabolic process"/>
    <property type="evidence" value="ECO:0007669"/>
    <property type="project" value="UniProtKB-ARBA"/>
</dbReference>
<dbReference type="PANTHER" id="PTHR42897:SF2">
    <property type="entry name" value="PYRUVATE SYNTHASE SUBUNIT PORB"/>
    <property type="match status" value="1"/>
</dbReference>
<dbReference type="NCBIfam" id="NF008818">
    <property type="entry name" value="PRK11864.1"/>
    <property type="match status" value="1"/>
</dbReference>
<dbReference type="InterPro" id="IPR011766">
    <property type="entry name" value="TPP_enzyme_TPP-bd"/>
</dbReference>
<dbReference type="NCBIfam" id="NF008819">
    <property type="entry name" value="PRK11865.1"/>
    <property type="match status" value="1"/>
</dbReference>
<dbReference type="Proteomes" id="UP000001826">
    <property type="component" value="Chromosome"/>
</dbReference>
<gene>
    <name evidence="4" type="primary">porB_1</name>
    <name evidence="4" type="ordered locus">MK0083</name>
</gene>
<evidence type="ECO:0000313" key="4">
    <source>
        <dbReference type="EMBL" id="AAM01300.1"/>
    </source>
</evidence>
<dbReference type="Pfam" id="PF02775">
    <property type="entry name" value="TPP_enzyme_C"/>
    <property type="match status" value="1"/>
</dbReference>
<name>Q8TZ56_METKA</name>
<dbReference type="GeneID" id="1477386"/>
<dbReference type="RefSeq" id="WP_011018455.1">
    <property type="nucleotide sequence ID" value="NC_003551.1"/>
</dbReference>
<dbReference type="GO" id="GO:0016491">
    <property type="term" value="F:oxidoreductase activity"/>
    <property type="evidence" value="ECO:0007669"/>
    <property type="project" value="UniProtKB-KW"/>
</dbReference>